<dbReference type="Pfam" id="PF00512">
    <property type="entry name" value="HisKA"/>
    <property type="match status" value="1"/>
</dbReference>
<dbReference type="InterPro" id="IPR003594">
    <property type="entry name" value="HATPase_dom"/>
</dbReference>
<evidence type="ECO:0000256" key="10">
    <source>
        <dbReference type="SAM" id="Phobius"/>
    </source>
</evidence>
<evidence type="ECO:0000256" key="4">
    <source>
        <dbReference type="ARBA" id="ARBA00022475"/>
    </source>
</evidence>
<dbReference type="InterPro" id="IPR050980">
    <property type="entry name" value="2C_sensor_his_kinase"/>
</dbReference>
<dbReference type="Pfam" id="PF00672">
    <property type="entry name" value="HAMP"/>
    <property type="match status" value="1"/>
</dbReference>
<feature type="domain" description="HAMP" evidence="12">
    <location>
        <begin position="166"/>
        <end position="221"/>
    </location>
</feature>
<dbReference type="PROSITE" id="PS50109">
    <property type="entry name" value="HIS_KIN"/>
    <property type="match status" value="1"/>
</dbReference>
<evidence type="ECO:0000256" key="5">
    <source>
        <dbReference type="ARBA" id="ARBA00022553"/>
    </source>
</evidence>
<keyword evidence="9" id="KW-0067">ATP-binding</keyword>
<dbReference type="CDD" id="cd00075">
    <property type="entry name" value="HATPase"/>
    <property type="match status" value="1"/>
</dbReference>
<dbReference type="GO" id="GO:0005886">
    <property type="term" value="C:plasma membrane"/>
    <property type="evidence" value="ECO:0007669"/>
    <property type="project" value="UniProtKB-SubCell"/>
</dbReference>
<evidence type="ECO:0000313" key="13">
    <source>
        <dbReference type="EMBL" id="WBE24438.1"/>
    </source>
</evidence>
<feature type="domain" description="Histidine kinase" evidence="11">
    <location>
        <begin position="229"/>
        <end position="436"/>
    </location>
</feature>
<dbReference type="EC" id="2.7.13.3" evidence="3"/>
<evidence type="ECO:0000259" key="11">
    <source>
        <dbReference type="PROSITE" id="PS50109"/>
    </source>
</evidence>
<evidence type="ECO:0000256" key="7">
    <source>
        <dbReference type="ARBA" id="ARBA00022741"/>
    </source>
</evidence>
<reference evidence="13 14" key="1">
    <citation type="submission" date="2022-12" db="EMBL/GenBank/DDBJ databases">
        <title>Coexistence and Characterization of a Novel Tigecycline Resistance gene tet(X) variant and blaNDM-1 in a Pseudomonas caeni Isolate of Chicken Origin.</title>
        <authorList>
            <person name="Lu X."/>
            <person name="Zhang L."/>
            <person name="Li R."/>
            <person name="Wang Z."/>
        </authorList>
    </citation>
    <scope>NUCLEOTIDE SEQUENCE [LARGE SCALE GENOMIC DNA]</scope>
    <source>
        <strain evidence="13 14">CE14</strain>
    </source>
</reference>
<dbReference type="InterPro" id="IPR036890">
    <property type="entry name" value="HATPase_C_sf"/>
</dbReference>
<evidence type="ECO:0000256" key="2">
    <source>
        <dbReference type="ARBA" id="ARBA00004651"/>
    </source>
</evidence>
<comment type="subcellular location">
    <subcellularLocation>
        <location evidence="2">Cell membrane</location>
        <topology evidence="2">Multi-pass membrane protein</topology>
    </subcellularLocation>
</comment>
<keyword evidence="6" id="KW-0808">Transferase</keyword>
<dbReference type="PROSITE" id="PS50885">
    <property type="entry name" value="HAMP"/>
    <property type="match status" value="1"/>
</dbReference>
<evidence type="ECO:0000256" key="6">
    <source>
        <dbReference type="ARBA" id="ARBA00022679"/>
    </source>
</evidence>
<proteinExistence type="predicted"/>
<gene>
    <name evidence="13" type="ORF">O6P33_08620</name>
</gene>
<keyword evidence="4" id="KW-1003">Cell membrane</keyword>
<dbReference type="SMART" id="SM00388">
    <property type="entry name" value="HisKA"/>
    <property type="match status" value="1"/>
</dbReference>
<evidence type="ECO:0000256" key="8">
    <source>
        <dbReference type="ARBA" id="ARBA00022777"/>
    </source>
</evidence>
<evidence type="ECO:0000256" key="1">
    <source>
        <dbReference type="ARBA" id="ARBA00000085"/>
    </source>
</evidence>
<feature type="transmembrane region" description="Helical" evidence="10">
    <location>
        <begin position="6"/>
        <end position="27"/>
    </location>
</feature>
<name>A0AAE9VND3_9GAMM</name>
<dbReference type="InterPro" id="IPR036097">
    <property type="entry name" value="HisK_dim/P_sf"/>
</dbReference>
<dbReference type="Proteomes" id="UP001212189">
    <property type="component" value="Chromosome"/>
</dbReference>
<dbReference type="SUPFAM" id="SSF55874">
    <property type="entry name" value="ATPase domain of HSP90 chaperone/DNA topoisomerase II/histidine kinase"/>
    <property type="match status" value="1"/>
</dbReference>
<dbReference type="SMART" id="SM00304">
    <property type="entry name" value="HAMP"/>
    <property type="match status" value="1"/>
</dbReference>
<evidence type="ECO:0000256" key="9">
    <source>
        <dbReference type="ARBA" id="ARBA00022840"/>
    </source>
</evidence>
<keyword evidence="10" id="KW-0472">Membrane</keyword>
<dbReference type="PANTHER" id="PTHR44936:SF10">
    <property type="entry name" value="SENSOR PROTEIN RSTB"/>
    <property type="match status" value="1"/>
</dbReference>
<dbReference type="PANTHER" id="PTHR44936">
    <property type="entry name" value="SENSOR PROTEIN CREC"/>
    <property type="match status" value="1"/>
</dbReference>
<keyword evidence="14" id="KW-1185">Reference proteome</keyword>
<evidence type="ECO:0000259" key="12">
    <source>
        <dbReference type="PROSITE" id="PS50885"/>
    </source>
</evidence>
<evidence type="ECO:0000256" key="3">
    <source>
        <dbReference type="ARBA" id="ARBA00012438"/>
    </source>
</evidence>
<accession>A0AAE9VND3</accession>
<dbReference type="RefSeq" id="WP_269817381.1">
    <property type="nucleotide sequence ID" value="NZ_CP114976.1"/>
</dbReference>
<dbReference type="CDD" id="cd00082">
    <property type="entry name" value="HisKA"/>
    <property type="match status" value="1"/>
</dbReference>
<dbReference type="SUPFAM" id="SSF158472">
    <property type="entry name" value="HAMP domain-like"/>
    <property type="match status" value="1"/>
</dbReference>
<keyword evidence="5" id="KW-0597">Phosphoprotein</keyword>
<dbReference type="Gene3D" id="1.10.287.130">
    <property type="match status" value="1"/>
</dbReference>
<dbReference type="SMART" id="SM00387">
    <property type="entry name" value="HATPase_c"/>
    <property type="match status" value="1"/>
</dbReference>
<feature type="transmembrane region" description="Helical" evidence="10">
    <location>
        <begin position="147"/>
        <end position="168"/>
    </location>
</feature>
<keyword evidence="10" id="KW-0812">Transmembrane</keyword>
<dbReference type="CDD" id="cd06225">
    <property type="entry name" value="HAMP"/>
    <property type="match status" value="1"/>
</dbReference>
<protein>
    <recommendedName>
        <fullName evidence="3">histidine kinase</fullName>
        <ecNumber evidence="3">2.7.13.3</ecNumber>
    </recommendedName>
</protein>
<dbReference type="GO" id="GO:0005524">
    <property type="term" value="F:ATP binding"/>
    <property type="evidence" value="ECO:0007669"/>
    <property type="project" value="UniProtKB-KW"/>
</dbReference>
<dbReference type="InterPro" id="IPR005467">
    <property type="entry name" value="His_kinase_dom"/>
</dbReference>
<keyword evidence="7" id="KW-0547">Nucleotide-binding</keyword>
<dbReference type="InterPro" id="IPR003660">
    <property type="entry name" value="HAMP_dom"/>
</dbReference>
<dbReference type="KEGG" id="dce:O6P33_08620"/>
<dbReference type="InterPro" id="IPR004358">
    <property type="entry name" value="Sig_transdc_His_kin-like_C"/>
</dbReference>
<keyword evidence="10" id="KW-1133">Transmembrane helix</keyword>
<evidence type="ECO:0000313" key="14">
    <source>
        <dbReference type="Proteomes" id="UP001212189"/>
    </source>
</evidence>
<dbReference type="Gene3D" id="6.10.340.10">
    <property type="match status" value="1"/>
</dbReference>
<dbReference type="InterPro" id="IPR003661">
    <property type="entry name" value="HisK_dim/P_dom"/>
</dbReference>
<keyword evidence="8 13" id="KW-0418">Kinase</keyword>
<sequence length="436" mass="49602">MRSLFWRILGAFWLALVVMGALTYLLVRMFNQDAWILNHHPGLKNFATTWLSLYESGATEPALFYLQQQKRRYRIETQILDDNGVSLGRELSSRSLAWEAKRGMQHLPWRRITQEITDSNGKSYLFVYRIAHSELGAWQRNNGLRPLSALVLALVVLTVMSLLLTLSITRPLSRLRDAVHDLGQTTYQKEHLSQLATRRDELGVLAADFNHMGQRLQGLIKSQRQLLRDVSHELRSPLARLQVALALAERGDANERATLWPRLHLECERLDALINEILTLARLDQVQENKQVIAIDQLLYKLRDDAALLEPEQSIEISCAANCTYLGWPEILQRALDNLLRNALRFNPESMPIHIEVSQQATGLTIRIRDHGPGVAENWLSQLGDNFFRVPGQTQQGYGLGLTIAKRAIEQHGGQLLFRNHPDGGFVATVQLPLTR</sequence>
<dbReference type="Pfam" id="PF02518">
    <property type="entry name" value="HATPase_c"/>
    <property type="match status" value="1"/>
</dbReference>
<dbReference type="Gene3D" id="3.30.565.10">
    <property type="entry name" value="Histidine kinase-like ATPase, C-terminal domain"/>
    <property type="match status" value="1"/>
</dbReference>
<dbReference type="PRINTS" id="PR00344">
    <property type="entry name" value="BCTRLSENSOR"/>
</dbReference>
<comment type="catalytic activity">
    <reaction evidence="1">
        <text>ATP + protein L-histidine = ADP + protein N-phospho-L-histidine.</text>
        <dbReference type="EC" id="2.7.13.3"/>
    </reaction>
</comment>
<organism evidence="13 14">
    <name type="scientific">Denitrificimonas caeni</name>
    <dbReference type="NCBI Taxonomy" id="521720"/>
    <lineage>
        <taxon>Bacteria</taxon>
        <taxon>Pseudomonadati</taxon>
        <taxon>Pseudomonadota</taxon>
        <taxon>Gammaproteobacteria</taxon>
        <taxon>Pseudomonadales</taxon>
        <taxon>Pseudomonadaceae</taxon>
        <taxon>Denitrificimonas</taxon>
    </lineage>
</organism>
<dbReference type="EMBL" id="CP114976">
    <property type="protein sequence ID" value="WBE24438.1"/>
    <property type="molecule type" value="Genomic_DNA"/>
</dbReference>
<dbReference type="SUPFAM" id="SSF47384">
    <property type="entry name" value="Homodimeric domain of signal transducing histidine kinase"/>
    <property type="match status" value="1"/>
</dbReference>
<dbReference type="AlphaFoldDB" id="A0AAE9VND3"/>
<dbReference type="GO" id="GO:0000155">
    <property type="term" value="F:phosphorelay sensor kinase activity"/>
    <property type="evidence" value="ECO:0007669"/>
    <property type="project" value="InterPro"/>
</dbReference>